<comment type="caution">
    <text evidence="1">The sequence shown here is derived from an EMBL/GenBank/DDBJ whole genome shotgun (WGS) entry which is preliminary data.</text>
</comment>
<evidence type="ECO:0008006" key="3">
    <source>
        <dbReference type="Google" id="ProtNLM"/>
    </source>
</evidence>
<keyword evidence="2" id="KW-1185">Reference proteome</keyword>
<name>A0ABQ0MH37_9BACT</name>
<reference evidence="1 2" key="1">
    <citation type="submission" date="2017-04" db="EMBL/GenBank/DDBJ databases">
        <authorList>
            <consortium name="Geobacter pelophilus Genome Sequencing"/>
            <person name="Aoyagi T."/>
            <person name="Koike H."/>
            <person name="Hori T."/>
        </authorList>
    </citation>
    <scope>NUCLEOTIDE SEQUENCE [LARGE SCALE GENOMIC DNA]</scope>
    <source>
        <strain evidence="1 2">Drf2</strain>
    </source>
</reference>
<proteinExistence type="predicted"/>
<sequence length="44" mass="5152">MPGSGMEMFYCGIDYAECRYALPVGYDYLCKHKSNYAFAREEDR</sequence>
<evidence type="ECO:0000313" key="1">
    <source>
        <dbReference type="EMBL" id="GAW66413.1"/>
    </source>
</evidence>
<evidence type="ECO:0000313" key="2">
    <source>
        <dbReference type="Proteomes" id="UP000194153"/>
    </source>
</evidence>
<accession>A0ABQ0MH37</accession>
<organism evidence="1 2">
    <name type="scientific">Geoanaerobacter pelophilus</name>
    <dbReference type="NCBI Taxonomy" id="60036"/>
    <lineage>
        <taxon>Bacteria</taxon>
        <taxon>Pseudomonadati</taxon>
        <taxon>Thermodesulfobacteriota</taxon>
        <taxon>Desulfuromonadia</taxon>
        <taxon>Geobacterales</taxon>
        <taxon>Geobacteraceae</taxon>
        <taxon>Geoanaerobacter</taxon>
    </lineage>
</organism>
<reference evidence="2" key="2">
    <citation type="submission" date="2017-05" db="EMBL/GenBank/DDBJ databases">
        <title>Draft genome sequence of Geobacter pelophilus, a iron(III)-reducing bacteria.</title>
        <authorList>
            <person name="Aoyagi T."/>
            <person name="Koike H."/>
            <person name="Morita T."/>
            <person name="Sato Y."/>
            <person name="Habe H."/>
            <person name="Hori T."/>
        </authorList>
    </citation>
    <scope>NUCLEOTIDE SEQUENCE [LARGE SCALE GENOMIC DNA]</scope>
    <source>
        <strain evidence="2">Drf2</strain>
    </source>
</reference>
<dbReference type="Proteomes" id="UP000194153">
    <property type="component" value="Unassembled WGS sequence"/>
</dbReference>
<dbReference type="EMBL" id="BDQG01000001">
    <property type="protein sequence ID" value="GAW66413.1"/>
    <property type="molecule type" value="Genomic_DNA"/>
</dbReference>
<protein>
    <recommendedName>
        <fullName evidence="3">Transposase</fullName>
    </recommendedName>
</protein>
<gene>
    <name evidence="1" type="ORF">GPEL0_01r1765</name>
</gene>